<dbReference type="InterPro" id="IPR000192">
    <property type="entry name" value="Aminotrans_V_dom"/>
</dbReference>
<feature type="non-terminal residue" evidence="2">
    <location>
        <position position="180"/>
    </location>
</feature>
<gene>
    <name evidence="2" type="ORF">SARC_13577</name>
</gene>
<reference evidence="2 3" key="1">
    <citation type="submission" date="2011-02" db="EMBL/GenBank/DDBJ databases">
        <title>The Genome Sequence of Sphaeroforma arctica JP610.</title>
        <authorList>
            <consortium name="The Broad Institute Genome Sequencing Platform"/>
            <person name="Russ C."/>
            <person name="Cuomo C."/>
            <person name="Young S.K."/>
            <person name="Zeng Q."/>
            <person name="Gargeya S."/>
            <person name="Alvarado L."/>
            <person name="Berlin A."/>
            <person name="Chapman S.B."/>
            <person name="Chen Z."/>
            <person name="Freedman E."/>
            <person name="Gellesch M."/>
            <person name="Goldberg J."/>
            <person name="Griggs A."/>
            <person name="Gujja S."/>
            <person name="Heilman E."/>
            <person name="Heiman D."/>
            <person name="Howarth C."/>
            <person name="Mehta T."/>
            <person name="Neiman D."/>
            <person name="Pearson M."/>
            <person name="Roberts A."/>
            <person name="Saif S."/>
            <person name="Shea T."/>
            <person name="Shenoy N."/>
            <person name="Sisk P."/>
            <person name="Stolte C."/>
            <person name="Sykes S."/>
            <person name="White J."/>
            <person name="Yandava C."/>
            <person name="Burger G."/>
            <person name="Gray M.W."/>
            <person name="Holland P.W.H."/>
            <person name="King N."/>
            <person name="Lang F.B.F."/>
            <person name="Roger A.J."/>
            <person name="Ruiz-Trillo I."/>
            <person name="Haas B."/>
            <person name="Nusbaum C."/>
            <person name="Birren B."/>
        </authorList>
    </citation>
    <scope>NUCLEOTIDE SEQUENCE [LARGE SCALE GENOMIC DNA]</scope>
    <source>
        <strain evidence="2 3">JP610</strain>
    </source>
</reference>
<dbReference type="InterPro" id="IPR015421">
    <property type="entry name" value="PyrdxlP-dep_Trfase_major"/>
</dbReference>
<dbReference type="PANTHER" id="PTHR43686:SF1">
    <property type="entry name" value="AMINOTRAN_5 DOMAIN-CONTAINING PROTEIN"/>
    <property type="match status" value="1"/>
</dbReference>
<accession>A0A0L0FBI4</accession>
<evidence type="ECO:0000313" key="3">
    <source>
        <dbReference type="Proteomes" id="UP000054560"/>
    </source>
</evidence>
<name>A0A0L0FBI4_9EUKA</name>
<dbReference type="Proteomes" id="UP000054560">
    <property type="component" value="Unassembled WGS sequence"/>
</dbReference>
<dbReference type="Gene3D" id="3.40.640.10">
    <property type="entry name" value="Type I PLP-dependent aspartate aminotransferase-like (Major domain)"/>
    <property type="match status" value="1"/>
</dbReference>
<dbReference type="Pfam" id="PF00266">
    <property type="entry name" value="Aminotran_5"/>
    <property type="match status" value="1"/>
</dbReference>
<proteinExistence type="predicted"/>
<dbReference type="EMBL" id="KQ245049">
    <property type="protein sequence ID" value="KNC73866.1"/>
    <property type="molecule type" value="Genomic_DNA"/>
</dbReference>
<evidence type="ECO:0000313" key="2">
    <source>
        <dbReference type="EMBL" id="KNC73866.1"/>
    </source>
</evidence>
<dbReference type="eggNOG" id="KOG2840">
    <property type="taxonomic scope" value="Eukaryota"/>
</dbReference>
<dbReference type="GeneID" id="25914081"/>
<dbReference type="STRING" id="667725.A0A0L0FBI4"/>
<evidence type="ECO:0000259" key="1">
    <source>
        <dbReference type="Pfam" id="PF00266"/>
    </source>
</evidence>
<protein>
    <recommendedName>
        <fullName evidence="1">Aminotransferase class V domain-containing protein</fullName>
    </recommendedName>
</protein>
<feature type="domain" description="Aminotransferase class V" evidence="1">
    <location>
        <begin position="3"/>
        <end position="178"/>
    </location>
</feature>
<dbReference type="OrthoDB" id="420046at2759"/>
<dbReference type="SUPFAM" id="SSF53383">
    <property type="entry name" value="PLP-dependent transferases"/>
    <property type="match status" value="1"/>
</dbReference>
<dbReference type="RefSeq" id="XP_014147768.1">
    <property type="nucleotide sequence ID" value="XM_014292293.1"/>
</dbReference>
<sequence length="180" mass="19715">MLYADYTASGKSLAFIEDYIRENVLPMYGNTHTTVSATGRQSTYFRQEARQIIRNGVNASERDAVLFSGNGVTGAIAHLARALYLEQYMAHSKGPAVVITGPQEHHSNMLVWRESGADVVQIGEDQFGAIDVKGLEQQLKNYSDRPLVIGSFSAASNITGILTDTDTVTVLLHKYNALSF</sequence>
<organism evidence="2 3">
    <name type="scientific">Sphaeroforma arctica JP610</name>
    <dbReference type="NCBI Taxonomy" id="667725"/>
    <lineage>
        <taxon>Eukaryota</taxon>
        <taxon>Ichthyosporea</taxon>
        <taxon>Ichthyophonida</taxon>
        <taxon>Sphaeroforma</taxon>
    </lineage>
</organism>
<dbReference type="PANTHER" id="PTHR43686">
    <property type="entry name" value="SULFURTRANSFERASE-RELATED"/>
    <property type="match status" value="1"/>
</dbReference>
<dbReference type="InterPro" id="IPR015424">
    <property type="entry name" value="PyrdxlP-dep_Trfase"/>
</dbReference>
<keyword evidence="3" id="KW-1185">Reference proteome</keyword>
<dbReference type="AlphaFoldDB" id="A0A0L0FBI4"/>